<protein>
    <submittedName>
        <fullName evidence="3">Aminoacyl-tRNA hydrolase</fullName>
        <ecNumber evidence="3">3.1.1.29</ecNumber>
    </submittedName>
</protein>
<feature type="compositionally biased region" description="Basic and acidic residues" evidence="1">
    <location>
        <begin position="114"/>
        <end position="137"/>
    </location>
</feature>
<evidence type="ECO:0000256" key="1">
    <source>
        <dbReference type="SAM" id="MobiDB-lite"/>
    </source>
</evidence>
<keyword evidence="4" id="KW-1185">Reference proteome</keyword>
<dbReference type="SUPFAM" id="SSF110916">
    <property type="entry name" value="Peptidyl-tRNA hydrolase domain-like"/>
    <property type="match status" value="1"/>
</dbReference>
<dbReference type="EMBL" id="SMLW01000454">
    <property type="protein sequence ID" value="MTI24791.1"/>
    <property type="molecule type" value="Genomic_DNA"/>
</dbReference>
<dbReference type="Pfam" id="PF00472">
    <property type="entry name" value="RF-1"/>
    <property type="match status" value="1"/>
</dbReference>
<keyword evidence="3" id="KW-0378">Hydrolase</keyword>
<dbReference type="EC" id="3.1.1.29" evidence="3"/>
<dbReference type="Gene3D" id="3.30.160.20">
    <property type="match status" value="1"/>
</dbReference>
<dbReference type="PANTHER" id="PTHR47814">
    <property type="entry name" value="PEPTIDYL-TRNA HYDROLASE ARFB"/>
    <property type="match status" value="1"/>
</dbReference>
<dbReference type="InterPro" id="IPR000352">
    <property type="entry name" value="Pep_chain_release_fac_I"/>
</dbReference>
<dbReference type="PANTHER" id="PTHR47814:SF1">
    <property type="entry name" value="PEPTIDYL-TRNA HYDROLASE ARFB"/>
    <property type="match status" value="1"/>
</dbReference>
<accession>A0ABW9RM72</accession>
<dbReference type="PROSITE" id="PS00745">
    <property type="entry name" value="RF_PROK_I"/>
    <property type="match status" value="1"/>
</dbReference>
<evidence type="ECO:0000313" key="3">
    <source>
        <dbReference type="EMBL" id="MTI24791.1"/>
    </source>
</evidence>
<evidence type="ECO:0000259" key="2">
    <source>
        <dbReference type="PROSITE" id="PS00745"/>
    </source>
</evidence>
<gene>
    <name evidence="3" type="ORF">E1163_07555</name>
</gene>
<proteinExistence type="predicted"/>
<dbReference type="RefSeq" id="WP_155170833.1">
    <property type="nucleotide sequence ID" value="NZ_BAAAFL010000016.1"/>
</dbReference>
<evidence type="ECO:0000313" key="4">
    <source>
        <dbReference type="Proteomes" id="UP000798808"/>
    </source>
</evidence>
<comment type="caution">
    <text evidence="3">The sequence shown here is derived from an EMBL/GenBank/DDBJ whole genome shotgun (WGS) entry which is preliminary data.</text>
</comment>
<reference evidence="3 4" key="1">
    <citation type="submission" date="2019-02" db="EMBL/GenBank/DDBJ databases">
        <authorList>
            <person name="Goldberg S.R."/>
            <person name="Haltli B.A."/>
            <person name="Correa H."/>
            <person name="Russell K.G."/>
        </authorList>
    </citation>
    <scope>NUCLEOTIDE SEQUENCE [LARGE SCALE GENOMIC DNA]</scope>
    <source>
        <strain evidence="3 4">JCM 16186</strain>
    </source>
</reference>
<sequence length="137" mass="15662">MSEKVYERDFNSELEFVTSRSGGPGGQNVNKVNTKVTLRFDLSASQLLDDEEKAKIADKLANKISNDNILIVTSEAGRSQLKNKEEAIRKFYDLLKKAFKVKKKRKATKPSKAAVEKRLKAKQKQSEKKQQRQNKDF</sequence>
<name>A0ABW9RM72_9BACT</name>
<feature type="domain" description="Prokaryotic-type class I peptide chain release factors" evidence="2">
    <location>
        <begin position="20"/>
        <end position="36"/>
    </location>
</feature>
<organism evidence="3 4">
    <name type="scientific">Fulvivirga kasyanovii</name>
    <dbReference type="NCBI Taxonomy" id="396812"/>
    <lineage>
        <taxon>Bacteria</taxon>
        <taxon>Pseudomonadati</taxon>
        <taxon>Bacteroidota</taxon>
        <taxon>Cytophagia</taxon>
        <taxon>Cytophagales</taxon>
        <taxon>Fulvivirgaceae</taxon>
        <taxon>Fulvivirga</taxon>
    </lineage>
</organism>
<feature type="region of interest" description="Disordered" evidence="1">
    <location>
        <begin position="103"/>
        <end position="137"/>
    </location>
</feature>
<dbReference type="Proteomes" id="UP000798808">
    <property type="component" value="Unassembled WGS sequence"/>
</dbReference>
<dbReference type="NCBIfam" id="NF006718">
    <property type="entry name" value="PRK09256.1"/>
    <property type="match status" value="1"/>
</dbReference>
<dbReference type="GO" id="GO:0004045">
    <property type="term" value="F:peptidyl-tRNA hydrolase activity"/>
    <property type="evidence" value="ECO:0007669"/>
    <property type="project" value="UniProtKB-EC"/>
</dbReference>